<evidence type="ECO:0000259" key="3">
    <source>
        <dbReference type="PROSITE" id="PS50892"/>
    </source>
</evidence>
<dbReference type="PANTHER" id="PTHR21136">
    <property type="entry name" value="SNARE PROTEINS"/>
    <property type="match status" value="1"/>
</dbReference>
<evidence type="ECO:0000256" key="1">
    <source>
        <dbReference type="PROSITE-ProRule" id="PRU00290"/>
    </source>
</evidence>
<organism evidence="4 5">
    <name type="scientific">Stentor coeruleus</name>
    <dbReference type="NCBI Taxonomy" id="5963"/>
    <lineage>
        <taxon>Eukaryota</taxon>
        <taxon>Sar</taxon>
        <taxon>Alveolata</taxon>
        <taxon>Ciliophora</taxon>
        <taxon>Postciliodesmatophora</taxon>
        <taxon>Heterotrichea</taxon>
        <taxon>Heterotrichida</taxon>
        <taxon>Stentoridae</taxon>
        <taxon>Stentor</taxon>
    </lineage>
</organism>
<feature type="domain" description="V-SNARE coiled-coil homology" evidence="3">
    <location>
        <begin position="133"/>
        <end position="193"/>
    </location>
</feature>
<dbReference type="InterPro" id="IPR011012">
    <property type="entry name" value="Longin-like_dom_sf"/>
</dbReference>
<keyword evidence="2" id="KW-0472">Membrane</keyword>
<dbReference type="PANTHER" id="PTHR21136:SF168">
    <property type="entry name" value="VESICLE-ASSOCIATED MEMBRANE PROTEIN 9"/>
    <property type="match status" value="1"/>
</dbReference>
<protein>
    <recommendedName>
        <fullName evidence="3">V-SNARE coiled-coil homology domain-containing protein</fullName>
    </recommendedName>
</protein>
<feature type="transmembrane region" description="Helical" evidence="2">
    <location>
        <begin position="197"/>
        <end position="218"/>
    </location>
</feature>
<evidence type="ECO:0000313" key="5">
    <source>
        <dbReference type="Proteomes" id="UP000187209"/>
    </source>
</evidence>
<comment type="caution">
    <text evidence="4">The sequence shown here is derived from an EMBL/GenBank/DDBJ whole genome shotgun (WGS) entry which is preliminary data.</text>
</comment>
<evidence type="ECO:0000256" key="2">
    <source>
        <dbReference type="SAM" id="Phobius"/>
    </source>
</evidence>
<keyword evidence="1" id="KW-0175">Coiled coil</keyword>
<sequence>MEASVKYIGVGSLENQKIIASYSSEKSFKDSLKKEIDNILLTDHEGEWATRSPSAYGVWYIQADYHGLVYLSLVKSGYSDRFAAGLLSELRSIFITQGPEHLKNSPSESYTRIMADDLKQLYSKYNNTFAIDKVAAVNQKVLEVKVLATEGINQVMRNVESAEILVAKTNELESSANMFKNDAKRLERIMYCRKMKITCILALVVIGVLLYIIVPIIINASD</sequence>
<dbReference type="AlphaFoldDB" id="A0A1R2C328"/>
<dbReference type="Proteomes" id="UP000187209">
    <property type="component" value="Unassembled WGS sequence"/>
</dbReference>
<dbReference type="PROSITE" id="PS50892">
    <property type="entry name" value="V_SNARE"/>
    <property type="match status" value="1"/>
</dbReference>
<dbReference type="Pfam" id="PF00957">
    <property type="entry name" value="Synaptobrevin"/>
    <property type="match status" value="1"/>
</dbReference>
<reference evidence="4 5" key="1">
    <citation type="submission" date="2016-11" db="EMBL/GenBank/DDBJ databases">
        <title>The macronuclear genome of Stentor coeruleus: a giant cell with tiny introns.</title>
        <authorList>
            <person name="Slabodnick M."/>
            <person name="Ruby J.G."/>
            <person name="Reiff S.B."/>
            <person name="Swart E.C."/>
            <person name="Gosai S."/>
            <person name="Prabakaran S."/>
            <person name="Witkowska E."/>
            <person name="Larue G.E."/>
            <person name="Fisher S."/>
            <person name="Freeman R.M."/>
            <person name="Gunawardena J."/>
            <person name="Chu W."/>
            <person name="Stover N.A."/>
            <person name="Gregory B.D."/>
            <person name="Nowacki M."/>
            <person name="Derisi J."/>
            <person name="Roy S.W."/>
            <person name="Marshall W.F."/>
            <person name="Sood P."/>
        </authorList>
    </citation>
    <scope>NUCLEOTIDE SEQUENCE [LARGE SCALE GENOMIC DNA]</scope>
    <source>
        <strain evidence="4">WM001</strain>
    </source>
</reference>
<dbReference type="EMBL" id="MPUH01000304">
    <property type="protein sequence ID" value="OMJ83434.1"/>
    <property type="molecule type" value="Genomic_DNA"/>
</dbReference>
<proteinExistence type="predicted"/>
<accession>A0A1R2C328</accession>
<name>A0A1R2C328_9CILI</name>
<dbReference type="InterPro" id="IPR042855">
    <property type="entry name" value="V_SNARE_CC"/>
</dbReference>
<dbReference type="CDD" id="cd15843">
    <property type="entry name" value="R-SNARE"/>
    <property type="match status" value="1"/>
</dbReference>
<keyword evidence="2" id="KW-1133">Transmembrane helix</keyword>
<gene>
    <name evidence="4" type="ORF">SteCoe_15660</name>
</gene>
<dbReference type="InterPro" id="IPR051097">
    <property type="entry name" value="Synaptobrevin-like_transport"/>
</dbReference>
<evidence type="ECO:0000313" key="4">
    <source>
        <dbReference type="EMBL" id="OMJ83434.1"/>
    </source>
</evidence>
<dbReference type="Gene3D" id="1.20.5.110">
    <property type="match status" value="1"/>
</dbReference>
<keyword evidence="2" id="KW-0812">Transmembrane</keyword>
<dbReference type="OrthoDB" id="343312at2759"/>
<dbReference type="SUPFAM" id="SSF58038">
    <property type="entry name" value="SNARE fusion complex"/>
    <property type="match status" value="1"/>
</dbReference>
<dbReference type="SUPFAM" id="SSF64356">
    <property type="entry name" value="SNARE-like"/>
    <property type="match status" value="1"/>
</dbReference>
<keyword evidence="5" id="KW-1185">Reference proteome</keyword>